<dbReference type="InterPro" id="IPR017853">
    <property type="entry name" value="GH"/>
</dbReference>
<dbReference type="Pfam" id="PF00128">
    <property type="entry name" value="Alpha-amylase"/>
    <property type="match status" value="1"/>
</dbReference>
<organism evidence="2 3">
    <name type="scientific">Aquimarina brevivitae</name>
    <dbReference type="NCBI Taxonomy" id="323412"/>
    <lineage>
        <taxon>Bacteria</taxon>
        <taxon>Pseudomonadati</taxon>
        <taxon>Bacteroidota</taxon>
        <taxon>Flavobacteriia</taxon>
        <taxon>Flavobacteriales</taxon>
        <taxon>Flavobacteriaceae</taxon>
        <taxon>Aquimarina</taxon>
    </lineage>
</organism>
<dbReference type="Proteomes" id="UP000292262">
    <property type="component" value="Unassembled WGS sequence"/>
</dbReference>
<dbReference type="OrthoDB" id="9805159at2"/>
<accession>A0A4Q7P3C9</accession>
<comment type="caution">
    <text evidence="2">The sequence shown here is derived from an EMBL/GenBank/DDBJ whole genome shotgun (WGS) entry which is preliminary data.</text>
</comment>
<evidence type="ECO:0000313" key="3">
    <source>
        <dbReference type="Proteomes" id="UP000292262"/>
    </source>
</evidence>
<dbReference type="InterPro" id="IPR006047">
    <property type="entry name" value="GH13_cat_dom"/>
</dbReference>
<reference evidence="2 3" key="1">
    <citation type="submission" date="2019-02" db="EMBL/GenBank/DDBJ databases">
        <title>Genomic Encyclopedia of Type Strains, Phase IV (KMG-IV): sequencing the most valuable type-strain genomes for metagenomic binning, comparative biology and taxonomic classification.</title>
        <authorList>
            <person name="Goeker M."/>
        </authorList>
    </citation>
    <scope>NUCLEOTIDE SEQUENCE [LARGE SCALE GENOMIC DNA]</scope>
    <source>
        <strain evidence="2 3">DSM 17196</strain>
    </source>
</reference>
<evidence type="ECO:0000313" key="2">
    <source>
        <dbReference type="EMBL" id="RZS93910.1"/>
    </source>
</evidence>
<gene>
    <name evidence="2" type="ORF">EV197_2491</name>
</gene>
<proteinExistence type="predicted"/>
<dbReference type="GO" id="GO:0005975">
    <property type="term" value="P:carbohydrate metabolic process"/>
    <property type="evidence" value="ECO:0007669"/>
    <property type="project" value="InterPro"/>
</dbReference>
<name>A0A4Q7P3C9_9FLAO</name>
<dbReference type="PANTHER" id="PTHR10357:SF209">
    <property type="entry name" value="PERIPLASMIC ALPHA-AMYLASE"/>
    <property type="match status" value="1"/>
</dbReference>
<dbReference type="RefSeq" id="WP_130287013.1">
    <property type="nucleotide sequence ID" value="NZ_SGXE01000002.1"/>
</dbReference>
<dbReference type="Gene3D" id="3.20.20.80">
    <property type="entry name" value="Glycosidases"/>
    <property type="match status" value="1"/>
</dbReference>
<keyword evidence="3" id="KW-1185">Reference proteome</keyword>
<dbReference type="AlphaFoldDB" id="A0A4Q7P3C9"/>
<sequence length="567" mass="64667">MKTQIQFFLGILIITCTLACQQASDKTEKSTVDKNEIPERSSTTIKKPFVWEGATIYFLLTDRFKNANPDNDIVLDRTAETGKLRGFMGGDLQGITEKIKEGYFKQLGVNVIWFTPVVEQIHGSTDEGTGNTYAYHGYWTKDWTAIDPNFGTYEELQELVKIAHQNDIRILLDVVMNHTGPVTEKDPVWPEEWVRTTPTCTYQNQETAVSCTLVDNLPDVKTGVDQEVELPQYLVDKWKAEGRLAHEMKELEEFFTKTGLKKTPRNYIIKWLTDYVRELGIDGYRVDTVKHVEEDAWKALAAQAKLAFNEWKSNHPNEILDDAEFYMLGELYGYTIDGKRYYDFGDQKVDFFAHGFDNLINFQFKDDAATLSYEELFKKYSTLLRTDLNEKSVLNYISSHDDAAPFDKSRKKPFESATKLLLTPGVSQIYYGDEIARPLDIKDTQGDASLRSMMEWNTIINKDNDTILTHWQKLGSFRAQHPAIGAGKHKMISDDPYVFSRVYSNGVLDDKVIIGLQLPIGNKTIPVDSNFNEGEILRDAYSNTDVVVKDGKVVLNTAFSIVLLEKS</sequence>
<protein>
    <submittedName>
        <fullName evidence="2">Alpha-amylase</fullName>
    </submittedName>
</protein>
<dbReference type="EMBL" id="SGXE01000002">
    <property type="protein sequence ID" value="RZS93910.1"/>
    <property type="molecule type" value="Genomic_DNA"/>
</dbReference>
<feature type="domain" description="Glycosyl hydrolase family 13 catalytic" evidence="1">
    <location>
        <begin position="58"/>
        <end position="478"/>
    </location>
</feature>
<evidence type="ECO:0000259" key="1">
    <source>
        <dbReference type="SMART" id="SM00642"/>
    </source>
</evidence>
<dbReference type="SUPFAM" id="SSF51445">
    <property type="entry name" value="(Trans)glycosidases"/>
    <property type="match status" value="1"/>
</dbReference>
<dbReference type="SMART" id="SM00642">
    <property type="entry name" value="Aamy"/>
    <property type="match status" value="1"/>
</dbReference>
<dbReference type="PANTHER" id="PTHR10357">
    <property type="entry name" value="ALPHA-AMYLASE FAMILY MEMBER"/>
    <property type="match status" value="1"/>
</dbReference>